<keyword evidence="11" id="KW-1185">Reference proteome</keyword>
<dbReference type="GO" id="GO:0005737">
    <property type="term" value="C:cytoplasm"/>
    <property type="evidence" value="ECO:0007669"/>
    <property type="project" value="UniProtKB-SubCell"/>
</dbReference>
<dbReference type="GO" id="GO:1902758">
    <property type="term" value="P:bis(molybdopterin guanine dinucleotide)molybdenum biosynthetic process"/>
    <property type="evidence" value="ECO:0007669"/>
    <property type="project" value="TreeGrafter"/>
</dbReference>
<feature type="binding site" evidence="8">
    <location>
        <position position="26"/>
    </location>
    <ligand>
        <name>GTP</name>
        <dbReference type="ChEBI" id="CHEBI:37565"/>
    </ligand>
</feature>
<comment type="function">
    <text evidence="8">Transfers a GMP moiety from GTP to Mo-molybdopterin (Mo-MPT) cofactor (Moco or molybdenum cofactor) to form Mo-molybdopterin guanine dinucleotide (Mo-MGD) cofactor.</text>
</comment>
<dbReference type="EC" id="2.7.7.77" evidence="8"/>
<dbReference type="PANTHER" id="PTHR19136">
    <property type="entry name" value="MOLYBDENUM COFACTOR GUANYLYLTRANSFERASE"/>
    <property type="match status" value="1"/>
</dbReference>
<evidence type="ECO:0000259" key="9">
    <source>
        <dbReference type="Pfam" id="PF12804"/>
    </source>
</evidence>
<evidence type="ECO:0000256" key="7">
    <source>
        <dbReference type="ARBA" id="ARBA00023150"/>
    </source>
</evidence>
<comment type="subunit">
    <text evidence="8">Monomer.</text>
</comment>
<feature type="binding site" evidence="8">
    <location>
        <position position="102"/>
    </location>
    <ligand>
        <name>GTP</name>
        <dbReference type="ChEBI" id="CHEBI:37565"/>
    </ligand>
</feature>
<comment type="subcellular location">
    <subcellularLocation>
        <location evidence="8">Cytoplasm</location>
    </subcellularLocation>
</comment>
<dbReference type="Pfam" id="PF12804">
    <property type="entry name" value="NTP_transf_3"/>
    <property type="match status" value="1"/>
</dbReference>
<comment type="caution">
    <text evidence="8">Lacks conserved residue(s) required for the propagation of feature annotation.</text>
</comment>
<dbReference type="GO" id="GO:0061603">
    <property type="term" value="F:molybdenum cofactor guanylyltransferase activity"/>
    <property type="evidence" value="ECO:0007669"/>
    <property type="project" value="UniProtKB-EC"/>
</dbReference>
<evidence type="ECO:0000313" key="11">
    <source>
        <dbReference type="Proteomes" id="UP000471751"/>
    </source>
</evidence>
<evidence type="ECO:0000256" key="5">
    <source>
        <dbReference type="ARBA" id="ARBA00022842"/>
    </source>
</evidence>
<name>A0A6I5RVB6_9PSED</name>
<evidence type="ECO:0000313" key="10">
    <source>
        <dbReference type="EMBL" id="NES11600.1"/>
    </source>
</evidence>
<evidence type="ECO:0000256" key="2">
    <source>
        <dbReference type="ARBA" id="ARBA00022679"/>
    </source>
</evidence>
<dbReference type="AlphaFoldDB" id="A0A6I5RVB6"/>
<gene>
    <name evidence="8 10" type="primary">mobA</name>
    <name evidence="10" type="ORF">G3O07_20610</name>
</gene>
<dbReference type="InterPro" id="IPR025877">
    <property type="entry name" value="MobA-like_NTP_Trfase"/>
</dbReference>
<dbReference type="SUPFAM" id="SSF53448">
    <property type="entry name" value="Nucleotide-diphospho-sugar transferases"/>
    <property type="match status" value="1"/>
</dbReference>
<evidence type="ECO:0000256" key="3">
    <source>
        <dbReference type="ARBA" id="ARBA00022723"/>
    </source>
</evidence>
<feature type="binding site" evidence="8">
    <location>
        <begin position="13"/>
        <end position="15"/>
    </location>
    <ligand>
        <name>GTP</name>
        <dbReference type="ChEBI" id="CHEBI:37565"/>
    </ligand>
</feature>
<keyword evidence="10" id="KW-0548">Nucleotidyltransferase</keyword>
<proteinExistence type="inferred from homology"/>
<comment type="cofactor">
    <cofactor evidence="8">
        <name>Mg(2+)</name>
        <dbReference type="ChEBI" id="CHEBI:18420"/>
    </cofactor>
</comment>
<keyword evidence="7 8" id="KW-0501">Molybdenum cofactor biosynthesis</keyword>
<dbReference type="HAMAP" id="MF_00316">
    <property type="entry name" value="MobA"/>
    <property type="match status" value="1"/>
</dbReference>
<reference evidence="10 11" key="1">
    <citation type="submission" date="2020-02" db="EMBL/GenBank/DDBJ databases">
        <title>Broccoli isolated Pseudomonas sp.</title>
        <authorList>
            <person name="Fujikawa T."/>
            <person name="Sawada H."/>
        </authorList>
    </citation>
    <scope>NUCLEOTIDE SEQUENCE [LARGE SCALE GENOMIC DNA]</scope>
    <source>
        <strain evidence="10 11">JCM 32154</strain>
    </source>
</reference>
<dbReference type="InterPro" id="IPR013482">
    <property type="entry name" value="Molybde_CF_guanTrfase"/>
</dbReference>
<keyword evidence="1 8" id="KW-0963">Cytoplasm</keyword>
<dbReference type="NCBIfam" id="TIGR02665">
    <property type="entry name" value="molyb_mobA"/>
    <property type="match status" value="1"/>
</dbReference>
<feature type="binding site" evidence="8">
    <location>
        <position position="72"/>
    </location>
    <ligand>
        <name>GTP</name>
        <dbReference type="ChEBI" id="CHEBI:37565"/>
    </ligand>
</feature>
<dbReference type="Proteomes" id="UP000471751">
    <property type="component" value="Unassembled WGS sequence"/>
</dbReference>
<feature type="binding site" evidence="8">
    <location>
        <position position="102"/>
    </location>
    <ligand>
        <name>Mg(2+)</name>
        <dbReference type="ChEBI" id="CHEBI:18420"/>
    </ligand>
</feature>
<dbReference type="RefSeq" id="WP_163939342.1">
    <property type="nucleotide sequence ID" value="NZ_BMQU01000002.1"/>
</dbReference>
<keyword evidence="5 8" id="KW-0460">Magnesium</keyword>
<accession>A0A6I5RVB6</accession>
<dbReference type="CDD" id="cd02503">
    <property type="entry name" value="MobA"/>
    <property type="match status" value="1"/>
</dbReference>
<organism evidence="10 11">
    <name type="scientific">Pseudomonas laurentiana</name>
    <dbReference type="NCBI Taxonomy" id="2364649"/>
    <lineage>
        <taxon>Bacteria</taxon>
        <taxon>Pseudomonadati</taxon>
        <taxon>Pseudomonadota</taxon>
        <taxon>Gammaproteobacteria</taxon>
        <taxon>Pseudomonadales</taxon>
        <taxon>Pseudomonadaceae</taxon>
        <taxon>Pseudomonas</taxon>
    </lineage>
</organism>
<dbReference type="EMBL" id="JAAHBT010000279">
    <property type="protein sequence ID" value="NES11600.1"/>
    <property type="molecule type" value="Genomic_DNA"/>
</dbReference>
<evidence type="ECO:0000256" key="1">
    <source>
        <dbReference type="ARBA" id="ARBA00022490"/>
    </source>
</evidence>
<keyword evidence="6 8" id="KW-0342">GTP-binding</keyword>
<dbReference type="InterPro" id="IPR029044">
    <property type="entry name" value="Nucleotide-diphossugar_trans"/>
</dbReference>
<dbReference type="GO" id="GO:0046872">
    <property type="term" value="F:metal ion binding"/>
    <property type="evidence" value="ECO:0007669"/>
    <property type="project" value="UniProtKB-KW"/>
</dbReference>
<dbReference type="PANTHER" id="PTHR19136:SF81">
    <property type="entry name" value="MOLYBDENUM COFACTOR GUANYLYLTRANSFERASE"/>
    <property type="match status" value="1"/>
</dbReference>
<comment type="caution">
    <text evidence="10">The sequence shown here is derived from an EMBL/GenBank/DDBJ whole genome shotgun (WGS) entry which is preliminary data.</text>
</comment>
<sequence length="191" mass="21240">MTQLPAPCSILLLAGGRGLRMGGRDKGLVPLHGQPLIAHVQAVVRPLTDDLIISCNRNAEQYRPYADHLVGDESNDYPGPLAGVLSGLAQARHPWLLVLACDAPLIDRPLVLDLLSQMNDQGRPAMVRQDGHWQPMFCLLPCRLLDDLRQRWNQGERSLLRTLLAQPLQALDYPLDDPRLSNFNSPEHLTP</sequence>
<keyword evidence="2 8" id="KW-0808">Transferase</keyword>
<comment type="similarity">
    <text evidence="8">Belongs to the MobA family.</text>
</comment>
<keyword evidence="4 8" id="KW-0547">Nucleotide-binding</keyword>
<dbReference type="GO" id="GO:0005525">
    <property type="term" value="F:GTP binding"/>
    <property type="evidence" value="ECO:0007669"/>
    <property type="project" value="UniProtKB-UniRule"/>
</dbReference>
<evidence type="ECO:0000256" key="8">
    <source>
        <dbReference type="HAMAP-Rule" id="MF_00316"/>
    </source>
</evidence>
<keyword evidence="3 8" id="KW-0479">Metal-binding</keyword>
<evidence type="ECO:0000256" key="6">
    <source>
        <dbReference type="ARBA" id="ARBA00023134"/>
    </source>
</evidence>
<protein>
    <recommendedName>
        <fullName evidence="8">Molybdenum cofactor guanylyltransferase</fullName>
        <shortName evidence="8">MoCo guanylyltransferase</shortName>
        <ecNumber evidence="8">2.7.7.77</ecNumber>
    </recommendedName>
    <alternativeName>
        <fullName evidence="8">GTP:molybdopterin guanylyltransferase</fullName>
    </alternativeName>
    <alternativeName>
        <fullName evidence="8">Mo-MPT guanylyltransferase</fullName>
    </alternativeName>
    <alternativeName>
        <fullName evidence="8">Molybdopterin guanylyltransferase</fullName>
    </alternativeName>
    <alternativeName>
        <fullName evidence="8">Molybdopterin-guanine dinucleotide synthase</fullName>
        <shortName evidence="8">MGD synthase</shortName>
    </alternativeName>
</protein>
<dbReference type="Gene3D" id="3.90.550.10">
    <property type="entry name" value="Spore Coat Polysaccharide Biosynthesis Protein SpsA, Chain A"/>
    <property type="match status" value="1"/>
</dbReference>
<evidence type="ECO:0000256" key="4">
    <source>
        <dbReference type="ARBA" id="ARBA00022741"/>
    </source>
</evidence>
<comment type="catalytic activity">
    <reaction evidence="8">
        <text>Mo-molybdopterin + GTP + H(+) = Mo-molybdopterin guanine dinucleotide + diphosphate</text>
        <dbReference type="Rhea" id="RHEA:34243"/>
        <dbReference type="ChEBI" id="CHEBI:15378"/>
        <dbReference type="ChEBI" id="CHEBI:33019"/>
        <dbReference type="ChEBI" id="CHEBI:37565"/>
        <dbReference type="ChEBI" id="CHEBI:71302"/>
        <dbReference type="ChEBI" id="CHEBI:71310"/>
        <dbReference type="EC" id="2.7.7.77"/>
    </reaction>
</comment>
<feature type="domain" description="MobA-like NTP transferase" evidence="9">
    <location>
        <begin position="11"/>
        <end position="163"/>
    </location>
</feature>
<comment type="domain">
    <text evidence="8">The N-terminal domain determines nucleotide recognition and specific binding, while the C-terminal domain determines the specific binding to the target protein.</text>
</comment>